<gene>
    <name evidence="1" type="ORF">GCM10010911_01110</name>
</gene>
<proteinExistence type="predicted"/>
<sequence length="66" mass="7412">MLRAAKEQGLSIPKDVSIVGYVSWLTLIIDGKKTDPGKKKEPTANPQAQERIYNKGGSCLYYRQTR</sequence>
<comment type="caution">
    <text evidence="1">The sequence shown here is derived from an EMBL/GenBank/DDBJ whole genome shotgun (WGS) entry which is preliminary data.</text>
</comment>
<organism evidence="1 2">
    <name type="scientific">Paenibacillus nasutitermitis</name>
    <dbReference type="NCBI Taxonomy" id="1652958"/>
    <lineage>
        <taxon>Bacteria</taxon>
        <taxon>Bacillati</taxon>
        <taxon>Bacillota</taxon>
        <taxon>Bacilli</taxon>
        <taxon>Bacillales</taxon>
        <taxon>Paenibacillaceae</taxon>
        <taxon>Paenibacillus</taxon>
    </lineage>
</organism>
<evidence type="ECO:0000313" key="2">
    <source>
        <dbReference type="Proteomes" id="UP000612456"/>
    </source>
</evidence>
<keyword evidence="2" id="KW-1185">Reference proteome</keyword>
<name>A0A916YIL8_9BACL</name>
<reference evidence="1" key="1">
    <citation type="journal article" date="2014" name="Int. J. Syst. Evol. Microbiol.">
        <title>Complete genome sequence of Corynebacterium casei LMG S-19264T (=DSM 44701T), isolated from a smear-ripened cheese.</title>
        <authorList>
            <consortium name="US DOE Joint Genome Institute (JGI-PGF)"/>
            <person name="Walter F."/>
            <person name="Albersmeier A."/>
            <person name="Kalinowski J."/>
            <person name="Ruckert C."/>
        </authorList>
    </citation>
    <scope>NUCLEOTIDE SEQUENCE</scope>
    <source>
        <strain evidence="1">CGMCC 1.15178</strain>
    </source>
</reference>
<evidence type="ECO:0000313" key="1">
    <source>
        <dbReference type="EMBL" id="GGD47373.1"/>
    </source>
</evidence>
<reference evidence="1" key="2">
    <citation type="submission" date="2020-09" db="EMBL/GenBank/DDBJ databases">
        <authorList>
            <person name="Sun Q."/>
            <person name="Zhou Y."/>
        </authorList>
    </citation>
    <scope>NUCLEOTIDE SEQUENCE</scope>
    <source>
        <strain evidence="1">CGMCC 1.15178</strain>
    </source>
</reference>
<dbReference type="Proteomes" id="UP000612456">
    <property type="component" value="Unassembled WGS sequence"/>
</dbReference>
<dbReference type="EMBL" id="BMHP01000001">
    <property type="protein sequence ID" value="GGD47373.1"/>
    <property type="molecule type" value="Genomic_DNA"/>
</dbReference>
<protein>
    <submittedName>
        <fullName evidence="1">Uncharacterized protein</fullName>
    </submittedName>
</protein>
<accession>A0A916YIL8</accession>
<dbReference type="AlphaFoldDB" id="A0A916YIL8"/>